<evidence type="ECO:0000256" key="2">
    <source>
        <dbReference type="SAM" id="MobiDB-lite"/>
    </source>
</evidence>
<keyword evidence="4" id="KW-1185">Reference proteome</keyword>
<protein>
    <submittedName>
        <fullName evidence="3">Plakophilin-4</fullName>
    </submittedName>
</protein>
<keyword evidence="1" id="KW-0677">Repeat</keyword>
<comment type="caution">
    <text evidence="3">The sequence shown here is derived from an EMBL/GenBank/DDBJ whole genome shotgun (WGS) entry which is preliminary data.</text>
</comment>
<dbReference type="PANTHER" id="PTHR10372:SF27">
    <property type="entry name" value="ADHERENS JUNCTION PROTEIN P120"/>
    <property type="match status" value="1"/>
</dbReference>
<proteinExistence type="predicted"/>
<dbReference type="Proteomes" id="UP001651158">
    <property type="component" value="Unassembled WGS sequence"/>
</dbReference>
<evidence type="ECO:0000313" key="4">
    <source>
        <dbReference type="Proteomes" id="UP001651158"/>
    </source>
</evidence>
<accession>A0ABR4QJX0</accession>
<feature type="compositionally biased region" description="Low complexity" evidence="2">
    <location>
        <begin position="720"/>
        <end position="740"/>
    </location>
</feature>
<dbReference type="InterPro" id="IPR011989">
    <property type="entry name" value="ARM-like"/>
</dbReference>
<dbReference type="InterPro" id="IPR028435">
    <property type="entry name" value="Plakophilin/d_Catenin"/>
</dbReference>
<dbReference type="Gene3D" id="1.25.10.10">
    <property type="entry name" value="Leucine-rich Repeat Variant"/>
    <property type="match status" value="1"/>
</dbReference>
<organism evidence="3 4">
    <name type="scientific">Taenia crassiceps</name>
    <dbReference type="NCBI Taxonomy" id="6207"/>
    <lineage>
        <taxon>Eukaryota</taxon>
        <taxon>Metazoa</taxon>
        <taxon>Spiralia</taxon>
        <taxon>Lophotrochozoa</taxon>
        <taxon>Platyhelminthes</taxon>
        <taxon>Cestoda</taxon>
        <taxon>Eucestoda</taxon>
        <taxon>Cyclophyllidea</taxon>
        <taxon>Taeniidae</taxon>
        <taxon>Taenia</taxon>
    </lineage>
</organism>
<evidence type="ECO:0000256" key="1">
    <source>
        <dbReference type="ARBA" id="ARBA00022737"/>
    </source>
</evidence>
<feature type="region of interest" description="Disordered" evidence="2">
    <location>
        <begin position="692"/>
        <end position="809"/>
    </location>
</feature>
<dbReference type="EMBL" id="JAKROA010000002">
    <property type="protein sequence ID" value="KAL5109920.1"/>
    <property type="molecule type" value="Genomic_DNA"/>
</dbReference>
<dbReference type="PANTHER" id="PTHR10372">
    <property type="entry name" value="PLAKOPHILLIN-RELATED"/>
    <property type="match status" value="1"/>
</dbReference>
<feature type="compositionally biased region" description="Low complexity" evidence="2">
    <location>
        <begin position="779"/>
        <end position="792"/>
    </location>
</feature>
<feature type="compositionally biased region" description="Pro residues" evidence="2">
    <location>
        <begin position="741"/>
        <end position="759"/>
    </location>
</feature>
<feature type="region of interest" description="Disordered" evidence="2">
    <location>
        <begin position="563"/>
        <end position="595"/>
    </location>
</feature>
<dbReference type="InterPro" id="IPR016024">
    <property type="entry name" value="ARM-type_fold"/>
</dbReference>
<reference evidence="3 4" key="1">
    <citation type="journal article" date="2022" name="Front. Cell. Infect. Microbiol.">
        <title>The Genomes of Two Strains of Taenia crassiceps the Animal Model for the Study of Human Cysticercosis.</title>
        <authorList>
            <person name="Bobes R.J."/>
            <person name="Estrada K."/>
            <person name="Rios-Valencia D.G."/>
            <person name="Calderon-Gallegos A."/>
            <person name="de la Torre P."/>
            <person name="Carrero J.C."/>
            <person name="Sanchez-Flores A."/>
            <person name="Laclette J.P."/>
        </authorList>
    </citation>
    <scope>NUCLEOTIDE SEQUENCE [LARGE SCALE GENOMIC DNA]</scope>
    <source>
        <strain evidence="3">WFUcys</strain>
    </source>
</reference>
<sequence>MMDDASVISNLLVVLNENTSEDTITSRFSMSLNTATVESATATLCNLSLYPEFRDTISRNGLPCLIRNIVLPYSGVTQNANTSIQSQKSAVIYERPTFIYATGTIRNILVEDAECRHRLRETMGLVAALSCICSQCVENYDYDGKALENCVCILRNLSFALQEVRDPAYLVRREAAYSVAATTPMTEKRIGFKRPCVGLKGHRRGIVMNLRKTPPTNIWMGGGPDYLDRPPSNLESIQGSRLLWAQDLIENYIAILRHSTNLVILEATAGAIQNLTACEWEPSAEVRSFFRSGDNVLVLAAPLISEDDGVVLTTATALRNVAEEESLRDLVAFYAMRLLIARLPVLQAPSTIDGEIVVPTHHIVSLHTASAILATLYVLVKANSERASLFLDCGGVQPCLAIAHTGLYVDPTDPVPSNRDKTVRFARFLLQTLWNQRDLQDRFKKAGLRAAHFCVHEPIIRAALKKSLTTAIWSSVGAPKQVDKEDFGSPSKPAKLQEDDDSLRIENPPDNGVKDSLLPATSAQRPTSAIDRSDSHLCPPLSSHPLPVSSAVEIPRLLSPNSREPALLPNSKSFPQLQVPLPITPQPSLRPVSRRMSRRSVVPEAFSPSSENVSTSPLKKGYFSQLNVPEVIAVHPSPRREVQIERSVSPFLRTSASNIDVKSLVPVKSQNQLYKPEQQSLLEILPKSSSSDIHRSSSVFGMQHPQGWSEAERSLSRTALLSNISSNSPPSLHTIPTLPRIRPPPTPAAKTQPPVPPTPKARTNLPDSILAKQGRPRRSSSSQSWSRSKSYRLTAPPRGSPSSAPKGVF</sequence>
<evidence type="ECO:0000313" key="3">
    <source>
        <dbReference type="EMBL" id="KAL5109920.1"/>
    </source>
</evidence>
<gene>
    <name evidence="3" type="ORF">TcWFU_002246</name>
</gene>
<name>A0ABR4QJX0_9CEST</name>
<feature type="region of interest" description="Disordered" evidence="2">
    <location>
        <begin position="481"/>
        <end position="542"/>
    </location>
</feature>
<dbReference type="SUPFAM" id="SSF48371">
    <property type="entry name" value="ARM repeat"/>
    <property type="match status" value="1"/>
</dbReference>